<dbReference type="EMBL" id="CP093255">
    <property type="protein sequence ID" value="UNH38222.1"/>
    <property type="molecule type" value="Genomic_DNA"/>
</dbReference>
<name>A0ACD3Y505_9GAMM</name>
<evidence type="ECO:0000313" key="1">
    <source>
        <dbReference type="EMBL" id="UNH38222.1"/>
    </source>
</evidence>
<keyword evidence="2" id="KW-1185">Reference proteome</keyword>
<proteinExistence type="predicted"/>
<sequence>MGNKKTTYSDTQIVEIWDRIISSFRYKPNTF</sequence>
<evidence type="ECO:0000313" key="2">
    <source>
        <dbReference type="Proteomes" id="UP000829420"/>
    </source>
</evidence>
<protein>
    <submittedName>
        <fullName evidence="1">T6SS immunity protein Tli4 family protein</fullName>
    </submittedName>
</protein>
<accession>A0ACD3Y505</accession>
<gene>
    <name evidence="1" type="ORF">MNY70_12140</name>
</gene>
<organism evidence="1 2">
    <name type="scientific">Moellerella wisconsensis</name>
    <dbReference type="NCBI Taxonomy" id="158849"/>
    <lineage>
        <taxon>Bacteria</taxon>
        <taxon>Pseudomonadati</taxon>
        <taxon>Pseudomonadota</taxon>
        <taxon>Gammaproteobacteria</taxon>
        <taxon>Enterobacterales</taxon>
        <taxon>Morganellaceae</taxon>
        <taxon>Moellerella</taxon>
    </lineage>
</organism>
<reference evidence="1" key="1">
    <citation type="submission" date="2022-03" db="EMBL/GenBank/DDBJ databases">
        <title>ESBL-producing Moellerella wisconsensis and Escherichia marmotae isolated from wild game meat.</title>
        <authorList>
            <person name="Biggel M."/>
        </authorList>
    </citation>
    <scope>NUCLEOTIDE SEQUENCE</scope>
    <source>
        <strain evidence="1">W1</strain>
    </source>
</reference>
<dbReference type="Proteomes" id="UP000829420">
    <property type="component" value="Chromosome"/>
</dbReference>